<reference evidence="2 3" key="1">
    <citation type="submission" date="2024-10" db="EMBL/GenBank/DDBJ databases">
        <authorList>
            <person name="Kim D."/>
        </authorList>
    </citation>
    <scope>NUCLEOTIDE SEQUENCE [LARGE SCALE GENOMIC DNA]</scope>
    <source>
        <strain evidence="2">BH-2024</strain>
    </source>
</reference>
<feature type="compositionally biased region" description="Basic and acidic residues" evidence="1">
    <location>
        <begin position="93"/>
        <end position="108"/>
    </location>
</feature>
<feature type="compositionally biased region" description="Low complexity" evidence="1">
    <location>
        <begin position="79"/>
        <end position="92"/>
    </location>
</feature>
<name>A0ABD2IDJ0_9BILA</name>
<evidence type="ECO:0000313" key="3">
    <source>
        <dbReference type="Proteomes" id="UP001620626"/>
    </source>
</evidence>
<sequence>MFPFCAVPHFVPLRFNYPSLRTPIKCISHHFPASLDPQQFHHAQLTAKRPPPIAPALATSGPLPANKLPSDIARSIAGRLPDSPSSSRPPRLSTDRGTDKVVHDDPGRPAHNNDPASDNKSTTRSASRAPTNPNEVEEEEKKEKTPPKKMLRTDSPSEATEVQFLGSTPTTEKSEPIIKLSPETRKLLEQLKKSESLVQTKQLKKAINCVEKTVKTNQNADLLQTTNALKKFNAIRETTPDQPNFHSNFAPEIDNGFLEKLTTLEDERSEIWSNAVKECKKQEERRVRSVELQTNNILESVGKAIRAEDFNRKILEELLKTVQSTTYATRAARDKAVICAQKLQNNLLHQRRFLTAQERTATFIRKTFGLPTGTKEVDNSEATTSTDGQK</sequence>
<accession>A0ABD2IDJ0</accession>
<evidence type="ECO:0000313" key="2">
    <source>
        <dbReference type="EMBL" id="KAL3075315.1"/>
    </source>
</evidence>
<dbReference type="AlphaFoldDB" id="A0ABD2IDJ0"/>
<keyword evidence="3" id="KW-1185">Reference proteome</keyword>
<protein>
    <submittedName>
        <fullName evidence="2">Uncharacterized protein</fullName>
    </submittedName>
</protein>
<evidence type="ECO:0000256" key="1">
    <source>
        <dbReference type="SAM" id="MobiDB-lite"/>
    </source>
</evidence>
<dbReference type="EMBL" id="JBICBT010001280">
    <property type="protein sequence ID" value="KAL3075315.1"/>
    <property type="molecule type" value="Genomic_DNA"/>
</dbReference>
<dbReference type="Proteomes" id="UP001620626">
    <property type="component" value="Unassembled WGS sequence"/>
</dbReference>
<proteinExistence type="predicted"/>
<gene>
    <name evidence="2" type="ORF">niasHT_038267</name>
</gene>
<feature type="region of interest" description="Disordered" evidence="1">
    <location>
        <begin position="76"/>
        <end position="158"/>
    </location>
</feature>
<feature type="compositionally biased region" description="Polar residues" evidence="1">
    <location>
        <begin position="114"/>
        <end position="129"/>
    </location>
</feature>
<comment type="caution">
    <text evidence="2">The sequence shown here is derived from an EMBL/GenBank/DDBJ whole genome shotgun (WGS) entry which is preliminary data.</text>
</comment>
<organism evidence="2 3">
    <name type="scientific">Heterodera trifolii</name>
    <dbReference type="NCBI Taxonomy" id="157864"/>
    <lineage>
        <taxon>Eukaryota</taxon>
        <taxon>Metazoa</taxon>
        <taxon>Ecdysozoa</taxon>
        <taxon>Nematoda</taxon>
        <taxon>Chromadorea</taxon>
        <taxon>Rhabditida</taxon>
        <taxon>Tylenchina</taxon>
        <taxon>Tylenchomorpha</taxon>
        <taxon>Tylenchoidea</taxon>
        <taxon>Heteroderidae</taxon>
        <taxon>Heteroderinae</taxon>
        <taxon>Heterodera</taxon>
    </lineage>
</organism>